<reference evidence="1 2" key="1">
    <citation type="submission" date="2014-03" db="EMBL/GenBank/DDBJ databases">
        <title>Bradyrhizobium valentinum sp. nov., isolated from effective nodules of Lupinus mariae-josephae, a lupine endemic of basic-lime soils in Eastern Spain.</title>
        <authorList>
            <person name="Duran D."/>
            <person name="Rey L."/>
            <person name="Navarro A."/>
            <person name="Busquets A."/>
            <person name="Imperial J."/>
            <person name="Ruiz-Argueso T."/>
        </authorList>
    </citation>
    <scope>NUCLEOTIDE SEQUENCE [LARGE SCALE GENOMIC DNA]</scope>
    <source>
        <strain evidence="1 2">LmjM3</strain>
    </source>
</reference>
<dbReference type="EMBL" id="LLXX01000118">
    <property type="protein sequence ID" value="KRR05559.1"/>
    <property type="molecule type" value="Genomic_DNA"/>
</dbReference>
<accession>A0A0R3LCG8</accession>
<gene>
    <name evidence="1" type="ORF">CP49_03495</name>
</gene>
<name>A0A0R3LCG8_9BRAD</name>
<evidence type="ECO:0000313" key="2">
    <source>
        <dbReference type="Proteomes" id="UP000051913"/>
    </source>
</evidence>
<keyword evidence="2" id="KW-1185">Reference proteome</keyword>
<dbReference type="AlphaFoldDB" id="A0A0R3LCG8"/>
<dbReference type="Proteomes" id="UP000051913">
    <property type="component" value="Unassembled WGS sequence"/>
</dbReference>
<comment type="caution">
    <text evidence="1">The sequence shown here is derived from an EMBL/GenBank/DDBJ whole genome shotgun (WGS) entry which is preliminary data.</text>
</comment>
<organism evidence="1 2">
    <name type="scientific">Bradyrhizobium valentinum</name>
    <dbReference type="NCBI Taxonomy" id="1518501"/>
    <lineage>
        <taxon>Bacteria</taxon>
        <taxon>Pseudomonadati</taxon>
        <taxon>Pseudomonadota</taxon>
        <taxon>Alphaproteobacteria</taxon>
        <taxon>Hyphomicrobiales</taxon>
        <taxon>Nitrobacteraceae</taxon>
        <taxon>Bradyrhizobium</taxon>
    </lineage>
</organism>
<proteinExistence type="predicted"/>
<sequence length="67" mass="7059">MPICDVRERLEISFSHGAKWNALINKYIGTIPPRGDALAVEHNASADPPPNAPVSIAIVAKVGAAAR</sequence>
<protein>
    <submittedName>
        <fullName evidence="1">Uncharacterized protein</fullName>
    </submittedName>
</protein>
<evidence type="ECO:0000313" key="1">
    <source>
        <dbReference type="EMBL" id="KRR05559.1"/>
    </source>
</evidence>